<dbReference type="InterPro" id="IPR006689">
    <property type="entry name" value="Small_GTPase_ARF/SAR"/>
</dbReference>
<dbReference type="PANTHER" id="PTHR11711">
    <property type="entry name" value="ADP RIBOSYLATION FACTOR-RELATED"/>
    <property type="match status" value="1"/>
</dbReference>
<keyword evidence="10" id="KW-1185">Reference proteome</keyword>
<dbReference type="SUPFAM" id="SSF52540">
    <property type="entry name" value="P-loop containing nucleoside triphosphate hydrolases"/>
    <property type="match status" value="1"/>
</dbReference>
<keyword evidence="3 5" id="KW-0342">GTP-binding</keyword>
<dbReference type="PRINTS" id="PR00328">
    <property type="entry name" value="SAR1GTPBP"/>
</dbReference>
<dbReference type="GO" id="GO:0005525">
    <property type="term" value="F:GTP binding"/>
    <property type="evidence" value="ECO:0007669"/>
    <property type="project" value="UniProtKB-KW"/>
</dbReference>
<comment type="similarity">
    <text evidence="7">Belongs to the small GTPase superfamily. Arf family.</text>
</comment>
<sequence length="226" mass="25748">MGLLFSKIWSYFGTEEHKIVIIGLDNAGKTTILYQFLMNEVVHTSPTIGSNVEEVVWNNIHFIMWDLGGQQSLRAAWSTYYCNTEFVIVVIDSTDRSRLDLSREELYKVLNNEELSSAAVLVYANKQDMKGALTAAEISKHLNLTSIKKQQWHIQACCALTGEGLYQGLEWICTYLKFSIQHSFAKRLILKYPLSPQEVPHELANNQYPCPPSKPHPIIRTDNSPK</sequence>
<dbReference type="Proteomes" id="UP000475862">
    <property type="component" value="Unassembled WGS sequence"/>
</dbReference>
<dbReference type="CDD" id="cd04153">
    <property type="entry name" value="Arl5_Arl8"/>
    <property type="match status" value="1"/>
</dbReference>
<dbReference type="GO" id="GO:0046872">
    <property type="term" value="F:metal ion binding"/>
    <property type="evidence" value="ECO:0007669"/>
    <property type="project" value="UniProtKB-KW"/>
</dbReference>
<name>A0A6G0U0G6_APHGL</name>
<dbReference type="FunFam" id="3.40.50.300:FF:000294">
    <property type="entry name" value="ADP-ribosylation factor-like protein 5A"/>
    <property type="match status" value="1"/>
</dbReference>
<evidence type="ECO:0000256" key="1">
    <source>
        <dbReference type="ARBA" id="ARBA00022707"/>
    </source>
</evidence>
<evidence type="ECO:0000256" key="4">
    <source>
        <dbReference type="ARBA" id="ARBA00023288"/>
    </source>
</evidence>
<dbReference type="Gene3D" id="3.40.50.300">
    <property type="entry name" value="P-loop containing nucleotide triphosphate hydrolases"/>
    <property type="match status" value="1"/>
</dbReference>
<dbReference type="AlphaFoldDB" id="A0A6G0U0G6"/>
<evidence type="ECO:0000256" key="8">
    <source>
        <dbReference type="SAM" id="MobiDB-lite"/>
    </source>
</evidence>
<evidence type="ECO:0000313" key="10">
    <source>
        <dbReference type="Proteomes" id="UP000475862"/>
    </source>
</evidence>
<keyword evidence="1" id="KW-0519">Myristate</keyword>
<feature type="binding site" evidence="5">
    <location>
        <begin position="125"/>
        <end position="128"/>
    </location>
    <ligand>
        <name>GTP</name>
        <dbReference type="ChEBI" id="CHEBI:37565"/>
    </ligand>
</feature>
<evidence type="ECO:0000256" key="6">
    <source>
        <dbReference type="PIRSR" id="PIRSR606689-2"/>
    </source>
</evidence>
<proteinExistence type="inferred from homology"/>
<comment type="caution">
    <text evidence="9">The sequence shown here is derived from an EMBL/GenBank/DDBJ whole genome shotgun (WGS) entry which is preliminary data.</text>
</comment>
<keyword evidence="4" id="KW-0449">Lipoprotein</keyword>
<dbReference type="GO" id="GO:1903292">
    <property type="term" value="P:protein localization to Golgi membrane"/>
    <property type="evidence" value="ECO:0007669"/>
    <property type="project" value="UniProtKB-ARBA"/>
</dbReference>
<dbReference type="InterPro" id="IPR024156">
    <property type="entry name" value="Small_GTPase_ARF"/>
</dbReference>
<dbReference type="InterPro" id="IPR027417">
    <property type="entry name" value="P-loop_NTPase"/>
</dbReference>
<dbReference type="InterPro" id="IPR005225">
    <property type="entry name" value="Small_GTP-bd"/>
</dbReference>
<evidence type="ECO:0000256" key="5">
    <source>
        <dbReference type="PIRSR" id="PIRSR606689-1"/>
    </source>
</evidence>
<dbReference type="EMBL" id="VYZN01000013">
    <property type="protein sequence ID" value="KAE9541167.1"/>
    <property type="molecule type" value="Genomic_DNA"/>
</dbReference>
<accession>A0A6G0U0G6</accession>
<organism evidence="9 10">
    <name type="scientific">Aphis glycines</name>
    <name type="common">Soybean aphid</name>
    <dbReference type="NCBI Taxonomy" id="307491"/>
    <lineage>
        <taxon>Eukaryota</taxon>
        <taxon>Metazoa</taxon>
        <taxon>Ecdysozoa</taxon>
        <taxon>Arthropoda</taxon>
        <taxon>Hexapoda</taxon>
        <taxon>Insecta</taxon>
        <taxon>Pterygota</taxon>
        <taxon>Neoptera</taxon>
        <taxon>Paraneoptera</taxon>
        <taxon>Hemiptera</taxon>
        <taxon>Sternorrhyncha</taxon>
        <taxon>Aphidomorpha</taxon>
        <taxon>Aphidoidea</taxon>
        <taxon>Aphididae</taxon>
        <taxon>Aphidini</taxon>
        <taxon>Aphis</taxon>
        <taxon>Aphis</taxon>
    </lineage>
</organism>
<feature type="region of interest" description="Disordered" evidence="8">
    <location>
        <begin position="203"/>
        <end position="226"/>
    </location>
</feature>
<protein>
    <recommendedName>
        <fullName evidence="11">ADP-ribosylation factor-like protein 5B</fullName>
    </recommendedName>
</protein>
<dbReference type="SMART" id="SM00177">
    <property type="entry name" value="ARF"/>
    <property type="match status" value="1"/>
</dbReference>
<dbReference type="Pfam" id="PF00025">
    <property type="entry name" value="Arf"/>
    <property type="match status" value="1"/>
</dbReference>
<feature type="binding site" evidence="5">
    <location>
        <begin position="23"/>
        <end position="30"/>
    </location>
    <ligand>
        <name>GTP</name>
        <dbReference type="ChEBI" id="CHEBI:37565"/>
    </ligand>
</feature>
<dbReference type="GO" id="GO:0003924">
    <property type="term" value="F:GTPase activity"/>
    <property type="evidence" value="ECO:0007669"/>
    <property type="project" value="InterPro"/>
</dbReference>
<dbReference type="GO" id="GO:0016192">
    <property type="term" value="P:vesicle-mediated transport"/>
    <property type="evidence" value="ECO:0007669"/>
    <property type="project" value="UniProtKB-ARBA"/>
</dbReference>
<evidence type="ECO:0000256" key="2">
    <source>
        <dbReference type="ARBA" id="ARBA00022741"/>
    </source>
</evidence>
<feature type="binding site" evidence="6">
    <location>
        <position position="30"/>
    </location>
    <ligand>
        <name>Mg(2+)</name>
        <dbReference type="ChEBI" id="CHEBI:18420"/>
    </ligand>
</feature>
<reference evidence="9 10" key="1">
    <citation type="submission" date="2019-08" db="EMBL/GenBank/DDBJ databases">
        <title>The genome of the soybean aphid Biotype 1, its phylome, world population structure and adaptation to the North American continent.</title>
        <authorList>
            <person name="Giordano R."/>
            <person name="Donthu R.K."/>
            <person name="Hernandez A.G."/>
            <person name="Wright C.L."/>
            <person name="Zimin A.V."/>
        </authorList>
    </citation>
    <scope>NUCLEOTIDE SEQUENCE [LARGE SCALE GENOMIC DNA]</scope>
    <source>
        <tissue evidence="9">Whole aphids</tissue>
    </source>
</reference>
<evidence type="ECO:0000313" key="9">
    <source>
        <dbReference type="EMBL" id="KAE9541167.1"/>
    </source>
</evidence>
<dbReference type="GO" id="GO:0051649">
    <property type="term" value="P:establishment of localization in cell"/>
    <property type="evidence" value="ECO:0007669"/>
    <property type="project" value="UniProtKB-ARBA"/>
</dbReference>
<keyword evidence="6" id="KW-0479">Metal-binding</keyword>
<dbReference type="SMART" id="SM00178">
    <property type="entry name" value="SAR"/>
    <property type="match status" value="1"/>
</dbReference>
<keyword evidence="6" id="KW-0460">Magnesium</keyword>
<evidence type="ECO:0000256" key="3">
    <source>
        <dbReference type="ARBA" id="ARBA00023134"/>
    </source>
</evidence>
<feature type="binding site" evidence="6">
    <location>
        <position position="47"/>
    </location>
    <ligand>
        <name>Mg(2+)</name>
        <dbReference type="ChEBI" id="CHEBI:18420"/>
    </ligand>
</feature>
<dbReference type="OrthoDB" id="2011769at2759"/>
<dbReference type="NCBIfam" id="TIGR00231">
    <property type="entry name" value="small_GTP"/>
    <property type="match status" value="1"/>
</dbReference>
<gene>
    <name evidence="9" type="ORF">AGLY_004412</name>
</gene>
<evidence type="ECO:0008006" key="11">
    <source>
        <dbReference type="Google" id="ProtNLM"/>
    </source>
</evidence>
<dbReference type="PROSITE" id="PS51417">
    <property type="entry name" value="ARF"/>
    <property type="match status" value="1"/>
</dbReference>
<keyword evidence="2 5" id="KW-0547">Nucleotide-binding</keyword>
<feature type="binding site" evidence="5">
    <location>
        <position position="69"/>
    </location>
    <ligand>
        <name>GTP</name>
        <dbReference type="ChEBI" id="CHEBI:37565"/>
    </ligand>
</feature>
<evidence type="ECO:0000256" key="7">
    <source>
        <dbReference type="RuleBase" id="RU003925"/>
    </source>
</evidence>